<protein>
    <submittedName>
        <fullName evidence="2">Uncharacterized protein</fullName>
    </submittedName>
</protein>
<organism evidence="2 3">
    <name type="scientific">Candidatus Flavonifractor intestinigallinarum</name>
    <dbReference type="NCBI Taxonomy" id="2838586"/>
    <lineage>
        <taxon>Bacteria</taxon>
        <taxon>Bacillati</taxon>
        <taxon>Bacillota</taxon>
        <taxon>Clostridia</taxon>
        <taxon>Eubacteriales</taxon>
        <taxon>Oscillospiraceae</taxon>
        <taxon>Flavonifractor</taxon>
    </lineage>
</organism>
<proteinExistence type="predicted"/>
<name>A0A9D2MKK8_9FIRM</name>
<feature type="transmembrane region" description="Helical" evidence="1">
    <location>
        <begin position="6"/>
        <end position="30"/>
    </location>
</feature>
<comment type="caution">
    <text evidence="2">The sequence shown here is derived from an EMBL/GenBank/DDBJ whole genome shotgun (WGS) entry which is preliminary data.</text>
</comment>
<keyword evidence="1" id="KW-0812">Transmembrane</keyword>
<keyword evidence="1" id="KW-0472">Membrane</keyword>
<dbReference type="AlphaFoldDB" id="A0A9D2MKK8"/>
<keyword evidence="1" id="KW-1133">Transmembrane helix</keyword>
<reference evidence="2" key="2">
    <citation type="submission" date="2021-04" db="EMBL/GenBank/DDBJ databases">
        <authorList>
            <person name="Gilroy R."/>
        </authorList>
    </citation>
    <scope>NUCLEOTIDE SEQUENCE</scope>
    <source>
        <strain evidence="2">CHK192-8294</strain>
    </source>
</reference>
<sequence>MLYLPMTFFEICSILCLFAPFTFVFCLISAMKKASSDTGNELLNGFFAGLSLLVMLAGMIYLV</sequence>
<evidence type="ECO:0000313" key="3">
    <source>
        <dbReference type="Proteomes" id="UP000823921"/>
    </source>
</evidence>
<evidence type="ECO:0000313" key="2">
    <source>
        <dbReference type="EMBL" id="HJB80126.1"/>
    </source>
</evidence>
<feature type="transmembrane region" description="Helical" evidence="1">
    <location>
        <begin position="42"/>
        <end position="62"/>
    </location>
</feature>
<evidence type="ECO:0000256" key="1">
    <source>
        <dbReference type="SAM" id="Phobius"/>
    </source>
</evidence>
<accession>A0A9D2MKK8</accession>
<gene>
    <name evidence="2" type="ORF">H9712_04005</name>
</gene>
<dbReference type="Proteomes" id="UP000823921">
    <property type="component" value="Unassembled WGS sequence"/>
</dbReference>
<reference evidence="2" key="1">
    <citation type="journal article" date="2021" name="PeerJ">
        <title>Extensive microbial diversity within the chicken gut microbiome revealed by metagenomics and culture.</title>
        <authorList>
            <person name="Gilroy R."/>
            <person name="Ravi A."/>
            <person name="Getino M."/>
            <person name="Pursley I."/>
            <person name="Horton D.L."/>
            <person name="Alikhan N.F."/>
            <person name="Baker D."/>
            <person name="Gharbi K."/>
            <person name="Hall N."/>
            <person name="Watson M."/>
            <person name="Adriaenssens E.M."/>
            <person name="Foster-Nyarko E."/>
            <person name="Jarju S."/>
            <person name="Secka A."/>
            <person name="Antonio M."/>
            <person name="Oren A."/>
            <person name="Chaudhuri R.R."/>
            <person name="La Ragione R."/>
            <person name="Hildebrand F."/>
            <person name="Pallen M.J."/>
        </authorList>
    </citation>
    <scope>NUCLEOTIDE SEQUENCE</scope>
    <source>
        <strain evidence="2">CHK192-8294</strain>
    </source>
</reference>
<dbReference type="EMBL" id="DWXO01000040">
    <property type="protein sequence ID" value="HJB80126.1"/>
    <property type="molecule type" value="Genomic_DNA"/>
</dbReference>